<accession>A0A2T9JDU0</accession>
<name>A0A2T9JDU0_9CAUL</name>
<evidence type="ECO:0000313" key="2">
    <source>
        <dbReference type="EMBL" id="PVM81111.1"/>
    </source>
</evidence>
<dbReference type="AlphaFoldDB" id="A0A2T9JDU0"/>
<evidence type="ECO:0000313" key="3">
    <source>
        <dbReference type="Proteomes" id="UP000244913"/>
    </source>
</evidence>
<feature type="transmembrane region" description="Helical" evidence="1">
    <location>
        <begin position="87"/>
        <end position="106"/>
    </location>
</feature>
<gene>
    <name evidence="2" type="ORF">DDF65_13565</name>
</gene>
<keyword evidence="1" id="KW-0812">Transmembrane</keyword>
<dbReference type="Proteomes" id="UP000244913">
    <property type="component" value="Unassembled WGS sequence"/>
</dbReference>
<protein>
    <recommendedName>
        <fullName evidence="4">Sugar transporter</fullName>
    </recommendedName>
</protein>
<keyword evidence="1" id="KW-0472">Membrane</keyword>
<feature type="transmembrane region" description="Helical" evidence="1">
    <location>
        <begin position="12"/>
        <end position="31"/>
    </location>
</feature>
<comment type="caution">
    <text evidence="2">The sequence shown here is derived from an EMBL/GenBank/DDBJ whole genome shotgun (WGS) entry which is preliminary data.</text>
</comment>
<dbReference type="EMBL" id="QDKP01000040">
    <property type="protein sequence ID" value="PVM81111.1"/>
    <property type="molecule type" value="Genomic_DNA"/>
</dbReference>
<reference evidence="2 3" key="1">
    <citation type="submission" date="2018-04" db="EMBL/GenBank/DDBJ databases">
        <title>The genome sequence of Caulobacter sp. 736.</title>
        <authorList>
            <person name="Gao J."/>
            <person name="Sun J."/>
        </authorList>
    </citation>
    <scope>NUCLEOTIDE SEQUENCE [LARGE SCALE GENOMIC DNA]</scope>
    <source>
        <strain evidence="2 3">736</strain>
    </source>
</reference>
<proteinExistence type="predicted"/>
<evidence type="ECO:0000256" key="1">
    <source>
        <dbReference type="SAM" id="Phobius"/>
    </source>
</evidence>
<sequence length="146" mass="15738">MGGGTAKTPWHIWLVGVVAVLFNAIGVFDFVMSMTQGEAYMASAGMTAEQIAHYRQMPAWMTGVWAIGVFGAFGASVLVLLRRKLAFPVFAVSLAAFLVSLLYTYALTDGGKVMGQQMAITSAVIAALLAFFTWYAWAMGKRGVLR</sequence>
<evidence type="ECO:0008006" key="4">
    <source>
        <dbReference type="Google" id="ProtNLM"/>
    </source>
</evidence>
<feature type="transmembrane region" description="Helical" evidence="1">
    <location>
        <begin position="118"/>
        <end position="137"/>
    </location>
</feature>
<organism evidence="2 3">
    <name type="scientific">Caulobacter radicis</name>
    <dbReference type="NCBI Taxonomy" id="2172650"/>
    <lineage>
        <taxon>Bacteria</taxon>
        <taxon>Pseudomonadati</taxon>
        <taxon>Pseudomonadota</taxon>
        <taxon>Alphaproteobacteria</taxon>
        <taxon>Caulobacterales</taxon>
        <taxon>Caulobacteraceae</taxon>
        <taxon>Caulobacter</taxon>
    </lineage>
</organism>
<keyword evidence="1" id="KW-1133">Transmembrane helix</keyword>
<keyword evidence="3" id="KW-1185">Reference proteome</keyword>
<feature type="transmembrane region" description="Helical" evidence="1">
    <location>
        <begin position="59"/>
        <end position="81"/>
    </location>
</feature>